<dbReference type="STRING" id="80966.ENSAPOP00000019406"/>
<evidence type="ECO:0000313" key="5">
    <source>
        <dbReference type="Proteomes" id="UP000257200"/>
    </source>
</evidence>
<evidence type="ECO:0000256" key="1">
    <source>
        <dbReference type="SAM" id="MobiDB-lite"/>
    </source>
</evidence>
<feature type="region of interest" description="Disordered" evidence="1">
    <location>
        <begin position="28"/>
        <end position="364"/>
    </location>
</feature>
<reference evidence="4" key="2">
    <citation type="submission" date="2025-09" db="UniProtKB">
        <authorList>
            <consortium name="Ensembl"/>
        </authorList>
    </citation>
    <scope>IDENTIFICATION</scope>
</reference>
<feature type="chain" id="PRO_5018660629" evidence="3">
    <location>
        <begin position="23"/>
        <end position="433"/>
    </location>
</feature>
<feature type="compositionally biased region" description="Basic and acidic residues" evidence="1">
    <location>
        <begin position="276"/>
        <end position="289"/>
    </location>
</feature>
<protein>
    <submittedName>
        <fullName evidence="4">Trans-Golgi network integral membrane protein 1-like</fullName>
    </submittedName>
</protein>
<dbReference type="PROSITE" id="PS51257">
    <property type="entry name" value="PROKAR_LIPOPROTEIN"/>
    <property type="match status" value="1"/>
</dbReference>
<feature type="compositionally biased region" description="Basic and acidic residues" evidence="1">
    <location>
        <begin position="154"/>
        <end position="170"/>
    </location>
</feature>
<name>A0A3Q1FMT5_9TELE</name>
<sequence>MNMSRTSLLLLTVFLCGCLVTGAPVPNEHDQTNSGQQIKKAHKPPGSVSADKTPKADANGDAFPSDIRPVNNNNNGPKSEPTVQAEIPEKKQEDAQPPSQPDKHKSEKETSKPVTNSKPVESNTGSQTGNRKGKTSEDENREQKSLTENQQADGNKEKIVKKDGDQDPAHKSGTAQGNGKAMELTDDKKSDGKKSPTDVNNKKDVNQKNAVEKNPGNDGGATKAKEKDVNENNEEENTNVQEDKTDNVMEEDAEEEQHAHVKGAKEKGKGAGAEEEQGKGAGAEEEKGKGAGAEEEQDAHVKGAEEEEKGKGAGAEEGKAKDKITKEKPGKGENAEGNDAKKVNAKDDGTKGHGGDKESNKGWNMDDDLSVLKDEAESSHFFAYLVSTAVLVAILYITYHNKRKIIAFALEGKRSRSTRRPKSGDYQKLEQHM</sequence>
<keyword evidence="3" id="KW-0732">Signal</keyword>
<keyword evidence="2" id="KW-1133">Transmembrane helix</keyword>
<feature type="region of interest" description="Disordered" evidence="1">
    <location>
        <begin position="414"/>
        <end position="433"/>
    </location>
</feature>
<keyword evidence="2" id="KW-0472">Membrane</keyword>
<feature type="compositionally biased region" description="Basic and acidic residues" evidence="1">
    <location>
        <begin position="298"/>
        <end position="360"/>
    </location>
</feature>
<feature type="signal peptide" evidence="3">
    <location>
        <begin position="1"/>
        <end position="22"/>
    </location>
</feature>
<feature type="transmembrane region" description="Helical" evidence="2">
    <location>
        <begin position="381"/>
        <end position="399"/>
    </location>
</feature>
<proteinExistence type="predicted"/>
<feature type="compositionally biased region" description="Basic and acidic residues" evidence="1">
    <location>
        <begin position="101"/>
        <end position="111"/>
    </location>
</feature>
<dbReference type="PANTHER" id="PTHR16502">
    <property type="entry name" value="KERATINOCYTE-ASSOCIATED TRANSMEMBRANE PROTEIN 2"/>
    <property type="match status" value="1"/>
</dbReference>
<feature type="compositionally biased region" description="Basic and acidic residues" evidence="1">
    <location>
        <begin position="183"/>
        <end position="206"/>
    </location>
</feature>
<accession>A0A3Q1FMT5</accession>
<feature type="compositionally biased region" description="Basic and acidic residues" evidence="1">
    <location>
        <begin position="422"/>
        <end position="433"/>
    </location>
</feature>
<evidence type="ECO:0000313" key="4">
    <source>
        <dbReference type="Ensembl" id="ENSAPOP00000019406.1"/>
    </source>
</evidence>
<dbReference type="InterPro" id="IPR037645">
    <property type="entry name" value="KCT2"/>
</dbReference>
<keyword evidence="2" id="KW-0812">Transmembrane</keyword>
<dbReference type="InParanoid" id="A0A3Q1FMT5"/>
<organism evidence="4 5">
    <name type="scientific">Acanthochromis polyacanthus</name>
    <name type="common">spiny chromis</name>
    <dbReference type="NCBI Taxonomy" id="80966"/>
    <lineage>
        <taxon>Eukaryota</taxon>
        <taxon>Metazoa</taxon>
        <taxon>Chordata</taxon>
        <taxon>Craniata</taxon>
        <taxon>Vertebrata</taxon>
        <taxon>Euteleostomi</taxon>
        <taxon>Actinopterygii</taxon>
        <taxon>Neopterygii</taxon>
        <taxon>Teleostei</taxon>
        <taxon>Neoteleostei</taxon>
        <taxon>Acanthomorphata</taxon>
        <taxon>Ovalentaria</taxon>
        <taxon>Pomacentridae</taxon>
        <taxon>Acanthochromis</taxon>
    </lineage>
</organism>
<dbReference type="Pfam" id="PF17818">
    <property type="entry name" value="KCT2"/>
    <property type="match status" value="1"/>
</dbReference>
<evidence type="ECO:0000256" key="3">
    <source>
        <dbReference type="SAM" id="SignalP"/>
    </source>
</evidence>
<feature type="compositionally biased region" description="Basic and acidic residues" evidence="1">
    <location>
        <begin position="134"/>
        <end position="145"/>
    </location>
</feature>
<reference evidence="4" key="1">
    <citation type="submission" date="2025-08" db="UniProtKB">
        <authorList>
            <consortium name="Ensembl"/>
        </authorList>
    </citation>
    <scope>IDENTIFICATION</scope>
</reference>
<keyword evidence="5" id="KW-1185">Reference proteome</keyword>
<dbReference type="Proteomes" id="UP000257200">
    <property type="component" value="Unplaced"/>
</dbReference>
<evidence type="ECO:0000256" key="2">
    <source>
        <dbReference type="SAM" id="Phobius"/>
    </source>
</evidence>
<dbReference type="GeneTree" id="ENSGT00530000064712"/>
<feature type="compositionally biased region" description="Polar residues" evidence="1">
    <location>
        <begin position="112"/>
        <end position="130"/>
    </location>
</feature>
<dbReference type="Ensembl" id="ENSAPOT00000029271.1">
    <property type="protein sequence ID" value="ENSAPOP00000019406.1"/>
    <property type="gene ID" value="ENSAPOG00000022834.1"/>
</dbReference>
<feature type="compositionally biased region" description="Basic and acidic residues" evidence="1">
    <location>
        <begin position="256"/>
        <end position="269"/>
    </location>
</feature>
<dbReference type="PANTHER" id="PTHR16502:SF0">
    <property type="entry name" value="KERATINOCYTE-ASSOCIATED TRANSMEMBRANE PROTEIN 2"/>
    <property type="match status" value="1"/>
</dbReference>
<dbReference type="AlphaFoldDB" id="A0A3Q1FMT5"/>